<evidence type="ECO:0000256" key="2">
    <source>
        <dbReference type="SAM" id="MobiDB-lite"/>
    </source>
</evidence>
<protein>
    <submittedName>
        <fullName evidence="3">Uncharacterized protein</fullName>
    </submittedName>
</protein>
<accession>A0A0S4JRZ9</accession>
<feature type="region of interest" description="Disordered" evidence="2">
    <location>
        <begin position="419"/>
        <end position="441"/>
    </location>
</feature>
<feature type="non-terminal residue" evidence="3">
    <location>
        <position position="1"/>
    </location>
</feature>
<organism evidence="3 4">
    <name type="scientific">Bodo saltans</name>
    <name type="common">Flagellated protozoan</name>
    <dbReference type="NCBI Taxonomy" id="75058"/>
    <lineage>
        <taxon>Eukaryota</taxon>
        <taxon>Discoba</taxon>
        <taxon>Euglenozoa</taxon>
        <taxon>Kinetoplastea</taxon>
        <taxon>Metakinetoplastina</taxon>
        <taxon>Eubodonida</taxon>
        <taxon>Bodonidae</taxon>
        <taxon>Bodo</taxon>
    </lineage>
</organism>
<sequence length="467" mass="52138">ESAAATQQLEAKVAELTSARDAALARAAEHEDNHAKVSSESAAATQQLEAKVAELTSEREVLRSSKTVVRKGLDEVVALLQLDGVEDLDSYDGWRKLAEELTAHERDKASLDRREACVAAALVELNKKRTVFEEERSSYELRLLQEEEAFGEYHSDVKAEVVVLEEQRRKLTLEIQSLSRRCREMGSMNHTTVTEDDAAVLADDAPCNADERVIDIGEGVGGGVLSPSELFAEPVECDELPCEVPVTVDQRSDTLRLREEQLAIREAQLKRIVTAMKEKHSEWKERMSDTSARLLTSREMKEREQRLEAMEADLRLREQRVVLATDQHKHLDARRVLADEADRRAAVVLFQATEAKDVAMRMLQAAKNVQDALRHQAGAASSVGVSIPAEHDIAAISRRAEALRESLLRYDDRLYTKSAAESVPPMGPQSHNRRDASPIRRVERAVQGFTELAASSQSRTASRRSLY</sequence>
<evidence type="ECO:0000256" key="1">
    <source>
        <dbReference type="SAM" id="Coils"/>
    </source>
</evidence>
<name>A0A0S4JRZ9_BODSA</name>
<dbReference type="EMBL" id="CYKH01002080">
    <property type="protein sequence ID" value="CUG92739.1"/>
    <property type="molecule type" value="Genomic_DNA"/>
</dbReference>
<dbReference type="VEuPathDB" id="TriTrypDB:BSAL_39125"/>
<feature type="coiled-coil region" evidence="1">
    <location>
        <begin position="122"/>
        <end position="181"/>
    </location>
</feature>
<keyword evidence="4" id="KW-1185">Reference proteome</keyword>
<evidence type="ECO:0000313" key="4">
    <source>
        <dbReference type="Proteomes" id="UP000051952"/>
    </source>
</evidence>
<proteinExistence type="predicted"/>
<gene>
    <name evidence="3" type="ORF">BSAL_39125</name>
</gene>
<evidence type="ECO:0000313" key="3">
    <source>
        <dbReference type="EMBL" id="CUG92739.1"/>
    </source>
</evidence>
<dbReference type="AlphaFoldDB" id="A0A0S4JRZ9"/>
<dbReference type="Proteomes" id="UP000051952">
    <property type="component" value="Unassembled WGS sequence"/>
</dbReference>
<feature type="compositionally biased region" description="Basic and acidic residues" evidence="2">
    <location>
        <begin position="432"/>
        <end position="441"/>
    </location>
</feature>
<keyword evidence="1" id="KW-0175">Coiled coil</keyword>
<feature type="compositionally biased region" description="Basic and acidic residues" evidence="2">
    <location>
        <begin position="27"/>
        <end position="37"/>
    </location>
</feature>
<feature type="region of interest" description="Disordered" evidence="2">
    <location>
        <begin position="24"/>
        <end position="43"/>
    </location>
</feature>
<reference evidence="4" key="1">
    <citation type="submission" date="2015-09" db="EMBL/GenBank/DDBJ databases">
        <authorList>
            <consortium name="Pathogen Informatics"/>
        </authorList>
    </citation>
    <scope>NUCLEOTIDE SEQUENCE [LARGE SCALE GENOMIC DNA]</scope>
    <source>
        <strain evidence="4">Lake Konstanz</strain>
    </source>
</reference>